<gene>
    <name evidence="5" type="ORF">LPTSP3_g22170</name>
</gene>
<comment type="similarity">
    <text evidence="1">Belongs to the methyltransferase superfamily.</text>
</comment>
<evidence type="ECO:0000256" key="1">
    <source>
        <dbReference type="ARBA" id="ARBA00008361"/>
    </source>
</evidence>
<organism evidence="5 6">
    <name type="scientific">Leptospira kobayashii</name>
    <dbReference type="NCBI Taxonomy" id="1917830"/>
    <lineage>
        <taxon>Bacteria</taxon>
        <taxon>Pseudomonadati</taxon>
        <taxon>Spirochaetota</taxon>
        <taxon>Spirochaetia</taxon>
        <taxon>Leptospirales</taxon>
        <taxon>Leptospiraceae</taxon>
        <taxon>Leptospira</taxon>
    </lineage>
</organism>
<dbReference type="InterPro" id="IPR013216">
    <property type="entry name" value="Methyltransf_11"/>
</dbReference>
<evidence type="ECO:0000259" key="4">
    <source>
        <dbReference type="Pfam" id="PF08241"/>
    </source>
</evidence>
<proteinExistence type="inferred from homology"/>
<dbReference type="CDD" id="cd02440">
    <property type="entry name" value="AdoMet_MTases"/>
    <property type="match status" value="1"/>
</dbReference>
<feature type="domain" description="Methyltransferase type 11" evidence="4">
    <location>
        <begin position="39"/>
        <end position="126"/>
    </location>
</feature>
<protein>
    <submittedName>
        <fullName evidence="5">Methyltransferase</fullName>
    </submittedName>
</protein>
<dbReference type="EMBL" id="AP025028">
    <property type="protein sequence ID" value="BDA79287.1"/>
    <property type="molecule type" value="Genomic_DNA"/>
</dbReference>
<dbReference type="Proteomes" id="UP000245263">
    <property type="component" value="Chromosome 1"/>
</dbReference>
<accession>A0ABM7UK61</accession>
<evidence type="ECO:0000313" key="5">
    <source>
        <dbReference type="EMBL" id="BDA79287.1"/>
    </source>
</evidence>
<sequence>MKDQFSKQSDLYVKFRPSYPQEVFDFILSLVSARHLAWDVGTGNGQIAEVLSTYFDQVIATDISEKQISNAKKNEKIIYKLESAEKTDFPDNHFDLITVAQAIHWFDFSAFYSEVKRTGKRNGVLAVIGYGLLTTDSEIQKWILHFYSGVLGKYWDKERRYIDESYKTIPFPFEEIPAPAISNDFEWSVEQMIGYLKTWSAIQNYIKEKNQNPLESGLEDLKSIWGEGKKRKVRFPILLRIGKI</sequence>
<reference evidence="5 6" key="1">
    <citation type="submission" date="2021-08" db="EMBL/GenBank/DDBJ databases">
        <title>Complete genome sequence of Leptospira kobayashii strain E30.</title>
        <authorList>
            <person name="Nakao R."/>
            <person name="Nakamura S."/>
            <person name="Masuzawa T."/>
            <person name="Koizumi N."/>
        </authorList>
    </citation>
    <scope>NUCLEOTIDE SEQUENCE [LARGE SCALE GENOMIC DNA]</scope>
    <source>
        <strain evidence="5 6">E30</strain>
    </source>
</reference>
<keyword evidence="2 5" id="KW-0489">Methyltransferase</keyword>
<dbReference type="InterPro" id="IPR051052">
    <property type="entry name" value="Diverse_substrate_MTase"/>
</dbReference>
<evidence type="ECO:0000256" key="2">
    <source>
        <dbReference type="ARBA" id="ARBA00022603"/>
    </source>
</evidence>
<dbReference type="PANTHER" id="PTHR44942:SF4">
    <property type="entry name" value="METHYLTRANSFERASE TYPE 11 DOMAIN-CONTAINING PROTEIN"/>
    <property type="match status" value="1"/>
</dbReference>
<keyword evidence="3" id="KW-0808">Transferase</keyword>
<dbReference type="GO" id="GO:0008168">
    <property type="term" value="F:methyltransferase activity"/>
    <property type="evidence" value="ECO:0007669"/>
    <property type="project" value="UniProtKB-KW"/>
</dbReference>
<keyword evidence="6" id="KW-1185">Reference proteome</keyword>
<dbReference type="RefSeq" id="WP_109019299.1">
    <property type="nucleotide sequence ID" value="NZ_AP025028.1"/>
</dbReference>
<dbReference type="SUPFAM" id="SSF53335">
    <property type="entry name" value="S-adenosyl-L-methionine-dependent methyltransferases"/>
    <property type="match status" value="1"/>
</dbReference>
<dbReference type="Pfam" id="PF08241">
    <property type="entry name" value="Methyltransf_11"/>
    <property type="match status" value="1"/>
</dbReference>
<name>A0ABM7UK61_9LEPT</name>
<evidence type="ECO:0000256" key="3">
    <source>
        <dbReference type="ARBA" id="ARBA00022679"/>
    </source>
</evidence>
<dbReference type="PANTHER" id="PTHR44942">
    <property type="entry name" value="METHYLTRANSF_11 DOMAIN-CONTAINING PROTEIN"/>
    <property type="match status" value="1"/>
</dbReference>
<dbReference type="Gene3D" id="3.40.50.150">
    <property type="entry name" value="Vaccinia Virus protein VP39"/>
    <property type="match status" value="1"/>
</dbReference>
<dbReference type="GO" id="GO:0032259">
    <property type="term" value="P:methylation"/>
    <property type="evidence" value="ECO:0007669"/>
    <property type="project" value="UniProtKB-KW"/>
</dbReference>
<evidence type="ECO:0000313" key="6">
    <source>
        <dbReference type="Proteomes" id="UP000245263"/>
    </source>
</evidence>
<dbReference type="InterPro" id="IPR029063">
    <property type="entry name" value="SAM-dependent_MTases_sf"/>
</dbReference>